<reference evidence="3" key="2">
    <citation type="submission" date="2025-08" db="UniProtKB">
        <authorList>
            <consortium name="Ensembl"/>
        </authorList>
    </citation>
    <scope>IDENTIFICATION</scope>
</reference>
<dbReference type="OrthoDB" id="9837148at2759"/>
<evidence type="ECO:0000313" key="3">
    <source>
        <dbReference type="Ensembl" id="ENSCHIP00010044712.1"/>
    </source>
</evidence>
<proteinExistence type="predicted"/>
<keyword evidence="2" id="KW-1133">Transmembrane helix</keyword>
<dbReference type="InterPro" id="IPR028123">
    <property type="entry name" value="TMEM210"/>
</dbReference>
<keyword evidence="2" id="KW-0812">Transmembrane</keyword>
<dbReference type="RefSeq" id="XP_017911749.1">
    <property type="nucleotide sequence ID" value="XM_018056260.1"/>
</dbReference>
<reference evidence="3" key="1">
    <citation type="submission" date="2019-03" db="EMBL/GenBank/DDBJ databases">
        <title>Genome sequencing and reference-guided assembly of Black Bengal Goat (Capra hircus).</title>
        <authorList>
            <person name="Siddiki A.Z."/>
            <person name="Baten A."/>
            <person name="Billah M."/>
            <person name="Alam M.A.U."/>
            <person name="Shawrob K.S.M."/>
            <person name="Saha S."/>
            <person name="Chowdhury M."/>
            <person name="Rahman A.H."/>
            <person name="Stear M."/>
            <person name="Miah G."/>
            <person name="Das G.B."/>
            <person name="Hossain M.M."/>
            <person name="Kumkum M."/>
            <person name="Islam M.S."/>
            <person name="Mollah A.M."/>
            <person name="Ahsan A."/>
            <person name="Tusar F."/>
            <person name="Khan M.K.I."/>
        </authorList>
    </citation>
    <scope>NUCLEOTIDE SEQUENCE [LARGE SCALE GENOMIC DNA]</scope>
</reference>
<evidence type="ECO:0000256" key="1">
    <source>
        <dbReference type="SAM" id="MobiDB-lite"/>
    </source>
</evidence>
<dbReference type="CTD" id="100505993"/>
<keyword evidence="2" id="KW-0472">Membrane</keyword>
<sequence>MVLLQVKWSSPKARAALLPPCLRSGRGTPGRPTSPVHPGASCPGLPEAPSAQGSEAPGQALPPPSLPHSSIVRSAPSAELQPEACGGPGAGHGRLSPARLLPARRPPRPHMSVPFARPCCRCGPPSQARGPWGRGSGVSHWRVTRALGRPGRVSAAGGYCECSLGLSREALIALLVVLAGISASCFCALVIVAVGVIRAKGETCPAHMDSRMVGHFGLQEDRMDLRTVHVESHLMDPDTAVPMIQPLEEHGLMTITMDSTLEEPPPPPE</sequence>
<dbReference type="KEGG" id="chx:102181508"/>
<dbReference type="PANTHER" id="PTHR39234">
    <property type="entry name" value="TRANSMEMBRANE PROTEIN 210"/>
    <property type="match status" value="1"/>
</dbReference>
<organism evidence="3">
    <name type="scientific">Capra hircus</name>
    <name type="common">Goat</name>
    <dbReference type="NCBI Taxonomy" id="9925"/>
    <lineage>
        <taxon>Eukaryota</taxon>
        <taxon>Metazoa</taxon>
        <taxon>Chordata</taxon>
        <taxon>Craniata</taxon>
        <taxon>Vertebrata</taxon>
        <taxon>Euteleostomi</taxon>
        <taxon>Mammalia</taxon>
        <taxon>Eutheria</taxon>
        <taxon>Laurasiatheria</taxon>
        <taxon>Artiodactyla</taxon>
        <taxon>Ruminantia</taxon>
        <taxon>Pecora</taxon>
        <taxon>Bovidae</taxon>
        <taxon>Caprinae</taxon>
        <taxon>Capra</taxon>
    </lineage>
</organism>
<dbReference type="AlphaFoldDB" id="A0A8C2SLD5"/>
<gene>
    <name evidence="3" type="primary">TMEM210</name>
</gene>
<dbReference type="Pfam" id="PF15195">
    <property type="entry name" value="TMEM210"/>
    <property type="match status" value="1"/>
</dbReference>
<feature type="compositionally biased region" description="Low complexity" evidence="1">
    <location>
        <begin position="94"/>
        <end position="103"/>
    </location>
</feature>
<evidence type="ECO:0000256" key="2">
    <source>
        <dbReference type="SAM" id="Phobius"/>
    </source>
</evidence>
<dbReference type="GeneID" id="102181508"/>
<dbReference type="PANTHER" id="PTHR39234:SF1">
    <property type="entry name" value="TRANSMEMBRANE PROTEIN 210"/>
    <property type="match status" value="1"/>
</dbReference>
<feature type="region of interest" description="Disordered" evidence="1">
    <location>
        <begin position="18"/>
        <end position="107"/>
    </location>
</feature>
<feature type="transmembrane region" description="Helical" evidence="2">
    <location>
        <begin position="170"/>
        <end position="197"/>
    </location>
</feature>
<dbReference type="Ensembl" id="ENSCHIT00010062034.1">
    <property type="protein sequence ID" value="ENSCHIP00010044712.1"/>
    <property type="gene ID" value="ENSCHIG00010032426.1"/>
</dbReference>
<accession>A0A8C2SLD5</accession>
<name>A0A8C2SLD5_CAPHI</name>
<protein>
    <submittedName>
        <fullName evidence="3">Transmembrane protein 210</fullName>
    </submittedName>
</protein>